<gene>
    <name evidence="2" type="ORF">EC9_31530</name>
</gene>
<dbReference type="KEGG" id="ruv:EC9_31530"/>
<dbReference type="CDD" id="cd00198">
    <property type="entry name" value="vWFA"/>
    <property type="match status" value="1"/>
</dbReference>
<evidence type="ECO:0000313" key="2">
    <source>
        <dbReference type="EMBL" id="QDS88957.1"/>
    </source>
</evidence>
<dbReference type="InterPro" id="IPR002035">
    <property type="entry name" value="VWF_A"/>
</dbReference>
<dbReference type="Gene3D" id="3.40.50.410">
    <property type="entry name" value="von Willebrand factor, type A domain"/>
    <property type="match status" value="1"/>
</dbReference>
<accession>A0A517M264</accession>
<evidence type="ECO:0000313" key="3">
    <source>
        <dbReference type="Proteomes" id="UP000319557"/>
    </source>
</evidence>
<feature type="domain" description="VWFA" evidence="1">
    <location>
        <begin position="163"/>
        <end position="377"/>
    </location>
</feature>
<dbReference type="InterPro" id="IPR036465">
    <property type="entry name" value="vWFA_dom_sf"/>
</dbReference>
<evidence type="ECO:0000259" key="1">
    <source>
        <dbReference type="PROSITE" id="PS50234"/>
    </source>
</evidence>
<dbReference type="PANTHER" id="PTHR10579">
    <property type="entry name" value="CALCIUM-ACTIVATED CHLORIDE CHANNEL REGULATOR"/>
    <property type="match status" value="1"/>
</dbReference>
<dbReference type="Pfam" id="PF00092">
    <property type="entry name" value="VWA"/>
    <property type="match status" value="1"/>
</dbReference>
<dbReference type="InterPro" id="IPR051266">
    <property type="entry name" value="CLCR"/>
</dbReference>
<organism evidence="2 3">
    <name type="scientific">Rosistilla ulvae</name>
    <dbReference type="NCBI Taxonomy" id="1930277"/>
    <lineage>
        <taxon>Bacteria</taxon>
        <taxon>Pseudomonadati</taxon>
        <taxon>Planctomycetota</taxon>
        <taxon>Planctomycetia</taxon>
        <taxon>Pirellulales</taxon>
        <taxon>Pirellulaceae</taxon>
        <taxon>Rosistilla</taxon>
    </lineage>
</organism>
<dbReference type="Proteomes" id="UP000319557">
    <property type="component" value="Chromosome"/>
</dbReference>
<name>A0A517M264_9BACT</name>
<sequence length="387" mass="41929">MPLKRSPSQTRTGAILVMFLFMLAALIALGTMALDLSLVEAARTDMRIVSDLSSKAASVEYTQTGSISLAKQRAKNLAEQNSVIGAKGFKLANADILAGNSQRQTNNKFQFSEDATPINSFRVVARLGGGSVNPGLQSLFPGVRNGEATDLSQMATATEINLDIVLVLDRSASMAFDLSGVDWVYPNRQSFSYAYFEAPQPRSRWDSLENAIDVFFDEMGQKEKKEHVALVSYSAPESQYSAVYRRTFTATEVTTNANFTNDYSVVQNAVRAIGNREIIGGTAISSGIDRARSLIRNSPNASFSEKVIILMTDGQWNVGYNPVQAAVYAKNERITIHTVSFGAGASFSVMQDVADTTGGTAFQAASDEELQTAFREIARSIGLSLTE</sequence>
<dbReference type="EMBL" id="CP036261">
    <property type="protein sequence ID" value="QDS88957.1"/>
    <property type="molecule type" value="Genomic_DNA"/>
</dbReference>
<protein>
    <submittedName>
        <fullName evidence="2">von Willebrand factor type A domain protein</fullName>
    </submittedName>
</protein>
<dbReference type="RefSeq" id="WP_145346528.1">
    <property type="nucleotide sequence ID" value="NZ_CP036261.1"/>
</dbReference>
<dbReference type="PANTHER" id="PTHR10579:SF43">
    <property type="entry name" value="ZINC FINGER (C3HC4-TYPE RING FINGER) FAMILY PROTEIN"/>
    <property type="match status" value="1"/>
</dbReference>
<dbReference type="SUPFAM" id="SSF53300">
    <property type="entry name" value="vWA-like"/>
    <property type="match status" value="1"/>
</dbReference>
<proteinExistence type="predicted"/>
<dbReference type="OrthoDB" id="242905at2"/>
<dbReference type="PROSITE" id="PS50234">
    <property type="entry name" value="VWFA"/>
    <property type="match status" value="1"/>
</dbReference>
<dbReference type="AlphaFoldDB" id="A0A517M264"/>
<dbReference type="SMART" id="SM00327">
    <property type="entry name" value="VWA"/>
    <property type="match status" value="1"/>
</dbReference>
<keyword evidence="3" id="KW-1185">Reference proteome</keyword>
<reference evidence="2 3" key="1">
    <citation type="submission" date="2019-02" db="EMBL/GenBank/DDBJ databases">
        <title>Deep-cultivation of Planctomycetes and their phenomic and genomic characterization uncovers novel biology.</title>
        <authorList>
            <person name="Wiegand S."/>
            <person name="Jogler M."/>
            <person name="Boedeker C."/>
            <person name="Pinto D."/>
            <person name="Vollmers J."/>
            <person name="Rivas-Marin E."/>
            <person name="Kohn T."/>
            <person name="Peeters S.H."/>
            <person name="Heuer A."/>
            <person name="Rast P."/>
            <person name="Oberbeckmann S."/>
            <person name="Bunk B."/>
            <person name="Jeske O."/>
            <person name="Meyerdierks A."/>
            <person name="Storesund J.E."/>
            <person name="Kallscheuer N."/>
            <person name="Luecker S."/>
            <person name="Lage O.M."/>
            <person name="Pohl T."/>
            <person name="Merkel B.J."/>
            <person name="Hornburger P."/>
            <person name="Mueller R.-W."/>
            <person name="Bruemmer F."/>
            <person name="Labrenz M."/>
            <person name="Spormann A.M."/>
            <person name="Op den Camp H."/>
            <person name="Overmann J."/>
            <person name="Amann R."/>
            <person name="Jetten M.S.M."/>
            <person name="Mascher T."/>
            <person name="Medema M.H."/>
            <person name="Devos D.P."/>
            <person name="Kaster A.-K."/>
            <person name="Ovreas L."/>
            <person name="Rohde M."/>
            <person name="Galperin M.Y."/>
            <person name="Jogler C."/>
        </authorList>
    </citation>
    <scope>NUCLEOTIDE SEQUENCE [LARGE SCALE GENOMIC DNA]</scope>
    <source>
        <strain evidence="2 3">EC9</strain>
    </source>
</reference>